<keyword evidence="1" id="KW-0732">Signal</keyword>
<feature type="signal peptide" evidence="1">
    <location>
        <begin position="1"/>
        <end position="19"/>
    </location>
</feature>
<dbReference type="AlphaFoldDB" id="A0A6M2D9I3"/>
<accession>A0A6M2D9I3</accession>
<name>A0A6M2D9I3_RHIMP</name>
<organism evidence="2">
    <name type="scientific">Rhipicephalus microplus</name>
    <name type="common">Cattle tick</name>
    <name type="synonym">Boophilus microplus</name>
    <dbReference type="NCBI Taxonomy" id="6941"/>
    <lineage>
        <taxon>Eukaryota</taxon>
        <taxon>Metazoa</taxon>
        <taxon>Ecdysozoa</taxon>
        <taxon>Arthropoda</taxon>
        <taxon>Chelicerata</taxon>
        <taxon>Arachnida</taxon>
        <taxon>Acari</taxon>
        <taxon>Parasitiformes</taxon>
        <taxon>Ixodida</taxon>
        <taxon>Ixodoidea</taxon>
        <taxon>Ixodidae</taxon>
        <taxon>Rhipicephalinae</taxon>
        <taxon>Rhipicephalus</taxon>
        <taxon>Boophilus</taxon>
    </lineage>
</organism>
<evidence type="ECO:0000313" key="2">
    <source>
        <dbReference type="EMBL" id="NOV42716.1"/>
    </source>
</evidence>
<proteinExistence type="predicted"/>
<dbReference type="EMBL" id="GHWJ01009979">
    <property type="protein sequence ID" value="NOV42716.1"/>
    <property type="molecule type" value="Transcribed_RNA"/>
</dbReference>
<protein>
    <submittedName>
        <fullName evidence="2">Putative secreted protein ovary overexpressed</fullName>
    </submittedName>
</protein>
<reference evidence="2" key="1">
    <citation type="submission" date="2019-09" db="EMBL/GenBank/DDBJ databases">
        <title>Organ-specific transcriptomic study of the physiology of the cattle tick, Rhipicephalus microplus.</title>
        <authorList>
            <person name="Tirloni L."/>
            <person name="Braz G."/>
            <person name="Gandara A.C.P."/>
            <person name="Sabadin G.A."/>
            <person name="da Silva R.M."/>
            <person name="Guizzo M.G."/>
            <person name="Machado J.A."/>
            <person name="Costa E.P."/>
            <person name="Gomes H.F."/>
            <person name="Moraes J."/>
            <person name="Mota M.B.S."/>
            <person name="Mesquita R.D."/>
            <person name="Alvarenga P.H."/>
            <person name="Alves F."/>
            <person name="Seixas A."/>
            <person name="da Fonseca R.N."/>
            <person name="Fogaca A."/>
            <person name="Logullo C."/>
            <person name="Tanaka A."/>
            <person name="Daffre S."/>
            <person name="Termignoni C."/>
            <person name="Vaz I.S.Jr."/>
            <person name="Oliveira P.L."/>
            <person name="Ribeiro J.M."/>
        </authorList>
    </citation>
    <scope>NUCLEOTIDE SEQUENCE</scope>
    <source>
        <strain evidence="2">Porto Alegre</strain>
    </source>
</reference>
<feature type="chain" id="PRO_5026685126" evidence="1">
    <location>
        <begin position="20"/>
        <end position="114"/>
    </location>
</feature>
<sequence length="114" mass="12751">MRGAHEFLKVLILISRLAAWCLQAWNWAVWQKVCKSYDIRAASLATYQAGMRGSASCSCLHIAVSCVLDECCTLYGITWHVMCVLQYKQQGSSRRVACALQKADDCDKLTLQTS</sequence>
<evidence type="ECO:0000256" key="1">
    <source>
        <dbReference type="SAM" id="SignalP"/>
    </source>
</evidence>